<comment type="caution">
    <text evidence="1">The sequence shown here is derived from an EMBL/GenBank/DDBJ whole genome shotgun (WGS) entry which is preliminary data.</text>
</comment>
<reference evidence="1" key="1">
    <citation type="journal article" date="2014" name="Int. J. Syst. Evol. Microbiol.">
        <title>Complete genome sequence of Corynebacterium casei LMG S-19264T (=DSM 44701T), isolated from a smear-ripened cheese.</title>
        <authorList>
            <consortium name="US DOE Joint Genome Institute (JGI-PGF)"/>
            <person name="Walter F."/>
            <person name="Albersmeier A."/>
            <person name="Kalinowski J."/>
            <person name="Ruckert C."/>
        </authorList>
    </citation>
    <scope>NUCLEOTIDE SEQUENCE</scope>
    <source>
        <strain evidence="1">CGMCC 4.7368</strain>
    </source>
</reference>
<dbReference type="AlphaFoldDB" id="A0A918DLG0"/>
<proteinExistence type="predicted"/>
<gene>
    <name evidence="1" type="ORF">GCM10012289_37400</name>
</gene>
<sequence>MDAENPSNAEDAVTTGRKEVCAIVLRHAGDHSQYEIEIKRRGETALVVQAEGDYEEALQMMRAQLEERNLLLLINRYRKSAFVSTMARQMSDGQACYLVRMGRPVSRRQIVDSFDPAPAREVVTQREADEFLERWLNS</sequence>
<name>A0A918DLG0_9ACTN</name>
<protein>
    <submittedName>
        <fullName evidence="1">Uncharacterized protein</fullName>
    </submittedName>
</protein>
<dbReference type="EMBL" id="BMNH01000010">
    <property type="protein sequence ID" value="GGO71504.1"/>
    <property type="molecule type" value="Genomic_DNA"/>
</dbReference>
<dbReference type="RefSeq" id="WP_189125398.1">
    <property type="nucleotide sequence ID" value="NZ_BMNH01000010.1"/>
</dbReference>
<organism evidence="1 2">
    <name type="scientific">Nonomuraea cavernae</name>
    <dbReference type="NCBI Taxonomy" id="2045107"/>
    <lineage>
        <taxon>Bacteria</taxon>
        <taxon>Bacillati</taxon>
        <taxon>Actinomycetota</taxon>
        <taxon>Actinomycetes</taxon>
        <taxon>Streptosporangiales</taxon>
        <taxon>Streptosporangiaceae</taxon>
        <taxon>Nonomuraea</taxon>
    </lineage>
</organism>
<keyword evidence="2" id="KW-1185">Reference proteome</keyword>
<dbReference type="Proteomes" id="UP000646523">
    <property type="component" value="Unassembled WGS sequence"/>
</dbReference>
<evidence type="ECO:0000313" key="1">
    <source>
        <dbReference type="EMBL" id="GGO71504.1"/>
    </source>
</evidence>
<evidence type="ECO:0000313" key="2">
    <source>
        <dbReference type="Proteomes" id="UP000646523"/>
    </source>
</evidence>
<reference evidence="1" key="2">
    <citation type="submission" date="2020-09" db="EMBL/GenBank/DDBJ databases">
        <authorList>
            <person name="Sun Q."/>
            <person name="Zhou Y."/>
        </authorList>
    </citation>
    <scope>NUCLEOTIDE SEQUENCE</scope>
    <source>
        <strain evidence="1">CGMCC 4.7368</strain>
    </source>
</reference>
<accession>A0A918DLG0</accession>